<sequence>MFSMLRDSNKIAAKISLEIMIELYNKNVWKDAKTVNVIGSACFSKITKILVASLTFFLGKDEDHGSDSDNSDSDDDNTPNPIEVAMANRVNKTTKKRKKLLARTKK</sequence>
<feature type="compositionally biased region" description="Basic residues" evidence="2">
    <location>
        <begin position="92"/>
        <end position="106"/>
    </location>
</feature>
<comment type="subcellular location">
    <subcellularLocation>
        <location evidence="1">Nucleus</location>
        <location evidence="1">Nucleolus</location>
    </subcellularLocation>
</comment>
<dbReference type="OrthoDB" id="2196187at2759"/>
<protein>
    <recommendedName>
        <fullName evidence="1">Protein SDA1</fullName>
    </recommendedName>
</protein>
<dbReference type="EMBL" id="CAJPIZ010053328">
    <property type="protein sequence ID" value="CAG2123038.1"/>
    <property type="molecule type" value="Genomic_DNA"/>
</dbReference>
<feature type="domain" description="SDA1 N-terminal" evidence="3">
    <location>
        <begin position="1"/>
        <end position="106"/>
    </location>
</feature>
<dbReference type="PANTHER" id="PTHR12730">
    <property type="entry name" value="HSDA/SDA1-RELATED"/>
    <property type="match status" value="1"/>
</dbReference>
<keyword evidence="1" id="KW-0653">Protein transport</keyword>
<dbReference type="GO" id="GO:0015031">
    <property type="term" value="P:protein transport"/>
    <property type="evidence" value="ECO:0007669"/>
    <property type="project" value="UniProtKB-KW"/>
</dbReference>
<dbReference type="Proteomes" id="UP000759131">
    <property type="component" value="Unassembled WGS sequence"/>
</dbReference>
<keyword evidence="5" id="KW-1185">Reference proteome</keyword>
<comment type="function">
    <text evidence="1">Required for 60S pre-ribosomal subunits export to the cytoplasm.</text>
</comment>
<evidence type="ECO:0000259" key="3">
    <source>
        <dbReference type="Pfam" id="PF08158"/>
    </source>
</evidence>
<dbReference type="AlphaFoldDB" id="A0A7R9LZ98"/>
<dbReference type="InterPro" id="IPR027312">
    <property type="entry name" value="Sda1"/>
</dbReference>
<feature type="region of interest" description="Disordered" evidence="2">
    <location>
        <begin position="63"/>
        <end position="106"/>
    </location>
</feature>
<dbReference type="Pfam" id="PF08158">
    <property type="entry name" value="SDA1_HEAT"/>
    <property type="match status" value="1"/>
</dbReference>
<evidence type="ECO:0000313" key="4">
    <source>
        <dbReference type="EMBL" id="CAD7650694.1"/>
    </source>
</evidence>
<proteinExistence type="inferred from homology"/>
<dbReference type="PANTHER" id="PTHR12730:SF0">
    <property type="entry name" value="PROTEIN SDA1 HOMOLOG"/>
    <property type="match status" value="1"/>
</dbReference>
<dbReference type="GO" id="GO:0000055">
    <property type="term" value="P:ribosomal large subunit export from nucleus"/>
    <property type="evidence" value="ECO:0007669"/>
    <property type="project" value="UniProtKB-UniRule"/>
</dbReference>
<reference evidence="4" key="1">
    <citation type="submission" date="2020-11" db="EMBL/GenBank/DDBJ databases">
        <authorList>
            <person name="Tran Van P."/>
        </authorList>
    </citation>
    <scope>NUCLEOTIDE SEQUENCE</scope>
</reference>
<name>A0A7R9LZ98_9ACAR</name>
<gene>
    <name evidence="4" type="ORF">OSB1V03_LOCUS22983</name>
</gene>
<evidence type="ECO:0000256" key="1">
    <source>
        <dbReference type="RuleBase" id="RU365057"/>
    </source>
</evidence>
<keyword evidence="1" id="KW-0690">Ribosome biogenesis</keyword>
<keyword evidence="1" id="KW-0813">Transport</keyword>
<organism evidence="4">
    <name type="scientific">Medioppia subpectinata</name>
    <dbReference type="NCBI Taxonomy" id="1979941"/>
    <lineage>
        <taxon>Eukaryota</taxon>
        <taxon>Metazoa</taxon>
        <taxon>Ecdysozoa</taxon>
        <taxon>Arthropoda</taxon>
        <taxon>Chelicerata</taxon>
        <taxon>Arachnida</taxon>
        <taxon>Acari</taxon>
        <taxon>Acariformes</taxon>
        <taxon>Sarcoptiformes</taxon>
        <taxon>Oribatida</taxon>
        <taxon>Brachypylina</taxon>
        <taxon>Oppioidea</taxon>
        <taxon>Oppiidae</taxon>
        <taxon>Medioppia</taxon>
    </lineage>
</organism>
<accession>A0A7R9LZ98</accession>
<feature type="non-terminal residue" evidence="4">
    <location>
        <position position="106"/>
    </location>
</feature>
<dbReference type="GO" id="GO:0005730">
    <property type="term" value="C:nucleolus"/>
    <property type="evidence" value="ECO:0007669"/>
    <property type="project" value="UniProtKB-SubCell"/>
</dbReference>
<evidence type="ECO:0000256" key="2">
    <source>
        <dbReference type="SAM" id="MobiDB-lite"/>
    </source>
</evidence>
<dbReference type="EMBL" id="OC907903">
    <property type="protein sequence ID" value="CAD7650694.1"/>
    <property type="molecule type" value="Genomic_DNA"/>
</dbReference>
<dbReference type="InterPro" id="IPR012977">
    <property type="entry name" value="SDA1_N"/>
</dbReference>
<dbReference type="GO" id="GO:0042273">
    <property type="term" value="P:ribosomal large subunit biogenesis"/>
    <property type="evidence" value="ECO:0007669"/>
    <property type="project" value="UniProtKB-UniRule"/>
</dbReference>
<keyword evidence="1" id="KW-0539">Nucleus</keyword>
<comment type="similarity">
    <text evidence="1">Belongs to the SDA1 family.</text>
</comment>
<evidence type="ECO:0000313" key="5">
    <source>
        <dbReference type="Proteomes" id="UP000759131"/>
    </source>
</evidence>